<dbReference type="Proteomes" id="UP001247805">
    <property type="component" value="Unassembled WGS sequence"/>
</dbReference>
<gene>
    <name evidence="1" type="ORF">RS130_07305</name>
</gene>
<organism evidence="1 2">
    <name type="scientific">Paraglaciecola aquimarina</name>
    <dbReference type="NCBI Taxonomy" id="1235557"/>
    <lineage>
        <taxon>Bacteria</taxon>
        <taxon>Pseudomonadati</taxon>
        <taxon>Pseudomonadota</taxon>
        <taxon>Gammaproteobacteria</taxon>
        <taxon>Alteromonadales</taxon>
        <taxon>Alteromonadaceae</taxon>
        <taxon>Paraglaciecola</taxon>
    </lineage>
</organism>
<proteinExistence type="predicted"/>
<dbReference type="EMBL" id="JAWDIO010000002">
    <property type="protein sequence ID" value="MDU0353754.1"/>
    <property type="molecule type" value="Genomic_DNA"/>
</dbReference>
<comment type="caution">
    <text evidence="1">The sequence shown here is derived from an EMBL/GenBank/DDBJ whole genome shotgun (WGS) entry which is preliminary data.</text>
</comment>
<protein>
    <submittedName>
        <fullName evidence="1">Uncharacterized protein</fullName>
    </submittedName>
</protein>
<name>A0ABU3SUS7_9ALTE</name>
<dbReference type="RefSeq" id="WP_316025404.1">
    <property type="nucleotide sequence ID" value="NZ_JAWDIO010000002.1"/>
</dbReference>
<sequence length="151" mass="17170">MSPNIKISSTLRIIFLLNLFVMSNSYASEEICSVLLSQGIHDRNSTFTTDQRFQQMYQLLSSSTFEQYNNAKSGSADLGINIIDMIDASLGGTTTENNYMQRRREFLNITHSTASSRYNYINKIEQVSASLVNAFTRCIETTRGFHTWVEP</sequence>
<keyword evidence="2" id="KW-1185">Reference proteome</keyword>
<evidence type="ECO:0000313" key="1">
    <source>
        <dbReference type="EMBL" id="MDU0353754.1"/>
    </source>
</evidence>
<evidence type="ECO:0000313" key="2">
    <source>
        <dbReference type="Proteomes" id="UP001247805"/>
    </source>
</evidence>
<accession>A0ABU3SUS7</accession>
<reference evidence="1 2" key="1">
    <citation type="submission" date="2023-10" db="EMBL/GenBank/DDBJ databases">
        <title>Glaciecola aquimarina strain GGW-M5 nov., isolated from a coastal seawater.</title>
        <authorList>
            <person name="Bayburt H."/>
            <person name="Kim J.M."/>
            <person name="Choi B.J."/>
            <person name="Jeon C.O."/>
        </authorList>
    </citation>
    <scope>NUCLEOTIDE SEQUENCE [LARGE SCALE GENOMIC DNA]</scope>
    <source>
        <strain evidence="1 2">KCTC 32108</strain>
    </source>
</reference>